<evidence type="ECO:0000256" key="1">
    <source>
        <dbReference type="SAM" id="Coils"/>
    </source>
</evidence>
<feature type="region of interest" description="Disordered" evidence="2">
    <location>
        <begin position="518"/>
        <end position="553"/>
    </location>
</feature>
<feature type="compositionally biased region" description="Polar residues" evidence="2">
    <location>
        <begin position="750"/>
        <end position="761"/>
    </location>
</feature>
<feature type="compositionally biased region" description="Polar residues" evidence="2">
    <location>
        <begin position="688"/>
        <end position="697"/>
    </location>
</feature>
<feature type="compositionally biased region" description="Basic and acidic residues" evidence="2">
    <location>
        <begin position="52"/>
        <end position="64"/>
    </location>
</feature>
<feature type="region of interest" description="Disordered" evidence="2">
    <location>
        <begin position="665"/>
        <end position="770"/>
    </location>
</feature>
<dbReference type="GO" id="GO:0034501">
    <property type="term" value="P:protein localization to kinetochore"/>
    <property type="evidence" value="ECO:0007669"/>
    <property type="project" value="TreeGrafter"/>
</dbReference>
<feature type="domain" description="Spc7 kinetochore protein" evidence="3">
    <location>
        <begin position="764"/>
        <end position="1108"/>
    </location>
</feature>
<feature type="compositionally biased region" description="Low complexity" evidence="2">
    <location>
        <begin position="243"/>
        <end position="253"/>
    </location>
</feature>
<feature type="compositionally biased region" description="Basic residues" evidence="2">
    <location>
        <begin position="448"/>
        <end position="457"/>
    </location>
</feature>
<feature type="region of interest" description="Disordered" evidence="2">
    <location>
        <begin position="385"/>
        <end position="461"/>
    </location>
</feature>
<sequence length="1313" mass="142953">MNMANTVSSMAGVDDKENVAPCVSSDNLHRRASSPAKKPGKKGRSKSIGPGDVEHWESVKQDAKNRRKSAFVPASRSIISTEAEKAERQAARRRTLANRRVSFAPEATLHTWDVIELMRDHTTSTDASDQTRRSGNGGTPYKQSNPLSSDDEEPPSTPPEQEQAPEKVPASPAPQRDLHKKQRRRSSGVSPTSMDQQEDEFSLSGASVSSDASGSEDEGEEEDLEDATGTAMSLDTGEETVQSSEGDSSTSSSLTHRLQEAAHLAGTRGIEYDEHGEGTMSMEIAGEEITNAFKPWAQRATAQSVISASLDQENVNPFSPAFKAQIASGLVTRPATIEEENTGDLSMDVTRAVGTILKAPPSLPQPVSSPAGDGTMDFTQAIPKIITTSQKRRRSTTEAGSPSTEAAPARPKRSKRSSVARSSMGDDTMDLTMAIGGIQDSASPAPRERRRSARRRSSGVAMELDNATMEFTQVVGGINAAVARVEHTTSGIDENEELTMELTTVLGGIRAAERAAAEARPATPPQQLSPVRQAANTTPKDQERFVNVPDSGPKKLLTPLFQKQVKLSAEKSASANKRRQSITPAKISWTGAVFDETQEPQQDANTLFAPVRQSASSPLKNEVTYPEVPPEEAVKLTLVSRSPLVETPPSVRVAQQQLLDEQLRQSLSSPTVEKVLRSSPLRAALTPERSNSASRGAQSHEARNVLIDSIRLMSTPRKESLKTSTPKKSAASPARHTTPRPRPTPKSTTVVQSSRGEQLSSEILRAESSEPQVEKIQLQDFLEEAGIRFMDLTATKRRLTTVPTPSKARRTADSDETQGQVERTIDLEQAIVAAACQQPEHDMFQHACHELKHYISEGKKVIKQLEADTYLDTPPLIRAYITSSPERKAALDAQMRDMKTQARFRSKEMWYAWRSQLLEDLMKGLSGIGEGLLRDDEVVQRAEELLEETLPGLLEQQARLQEEAERLELAAVETSVEEKEELGAARSRVVEIEGEMEEKGRLLEELRREAEEQEALAAGLRDSKTEFAAAIQEADRVRDACRGVSLKELVTLKGGSYFGMESGGIANEHLTESISHLETTHGWAITSASSQPPTVTMTYKSQLQLFFHPAAFLHPSLDQSGAKSQQRPNAPISLVYIAQPCHQQRHPQHQSKDLPTTLRFFLQFLRASLHALPQSSTRVAEVLGLVSSGWDAALAVSEAERRLDLGGLTTARIVSDERLAIETWMLYPGVRTKVRAAFEVSAGVGEGLRVRVSTGVEVGVVYGEAWDEGKMAQVVSEGMSGGGGGGGGKVLETDWSKGVRLLRAKLATKVSRK</sequence>
<dbReference type="SMART" id="SM00787">
    <property type="entry name" value="Spc7"/>
    <property type="match status" value="1"/>
</dbReference>
<dbReference type="PANTHER" id="PTHR28260">
    <property type="entry name" value="SPINDLE POLE BODY COMPONENT SPC105"/>
    <property type="match status" value="1"/>
</dbReference>
<dbReference type="Proteomes" id="UP000310066">
    <property type="component" value="Unassembled WGS sequence"/>
</dbReference>
<proteinExistence type="predicted"/>
<dbReference type="GO" id="GO:0000776">
    <property type="term" value="C:kinetochore"/>
    <property type="evidence" value="ECO:0007669"/>
    <property type="project" value="TreeGrafter"/>
</dbReference>
<dbReference type="Pfam" id="PF08317">
    <property type="entry name" value="Spc7"/>
    <property type="match status" value="1"/>
</dbReference>
<evidence type="ECO:0000313" key="5">
    <source>
        <dbReference type="Proteomes" id="UP000310066"/>
    </source>
</evidence>
<dbReference type="STRING" id="329885.A0A4U0V750"/>
<comment type="caution">
    <text evidence="4">The sequence shown here is derived from an EMBL/GenBank/DDBJ whole genome shotgun (WGS) entry which is preliminary data.</text>
</comment>
<dbReference type="GO" id="GO:0007094">
    <property type="term" value="P:mitotic spindle assembly checkpoint signaling"/>
    <property type="evidence" value="ECO:0007669"/>
    <property type="project" value="TreeGrafter"/>
</dbReference>
<evidence type="ECO:0000313" key="4">
    <source>
        <dbReference type="EMBL" id="TKA43736.1"/>
    </source>
</evidence>
<protein>
    <recommendedName>
        <fullName evidence="3">Spc7 kinetochore protein domain-containing protein</fullName>
    </recommendedName>
</protein>
<evidence type="ECO:0000256" key="2">
    <source>
        <dbReference type="SAM" id="MobiDB-lite"/>
    </source>
</evidence>
<feature type="region of interest" description="Disordered" evidence="2">
    <location>
        <begin position="358"/>
        <end position="377"/>
    </location>
</feature>
<dbReference type="EMBL" id="NAJP01000017">
    <property type="protein sequence ID" value="TKA43736.1"/>
    <property type="molecule type" value="Genomic_DNA"/>
</dbReference>
<dbReference type="PANTHER" id="PTHR28260:SF1">
    <property type="entry name" value="SPINDLE POLE BODY COMPONENT SPC105"/>
    <property type="match status" value="1"/>
</dbReference>
<feature type="coiled-coil region" evidence="1">
    <location>
        <begin position="950"/>
        <end position="1023"/>
    </location>
</feature>
<dbReference type="Pfam" id="PF15402">
    <property type="entry name" value="MELT_2"/>
    <property type="match status" value="6"/>
</dbReference>
<dbReference type="InterPro" id="IPR013253">
    <property type="entry name" value="Spc7_domain"/>
</dbReference>
<feature type="compositionally biased region" description="Polar residues" evidence="2">
    <location>
        <begin position="526"/>
        <end position="539"/>
    </location>
</feature>
<feature type="compositionally biased region" description="Acidic residues" evidence="2">
    <location>
        <begin position="214"/>
        <end position="226"/>
    </location>
</feature>
<accession>A0A4U0V750</accession>
<reference evidence="4 5" key="1">
    <citation type="submission" date="2017-03" db="EMBL/GenBank/DDBJ databases">
        <title>Genomes of endolithic fungi from Antarctica.</title>
        <authorList>
            <person name="Coleine C."/>
            <person name="Masonjones S."/>
            <person name="Stajich J.E."/>
        </authorList>
    </citation>
    <scope>NUCLEOTIDE SEQUENCE [LARGE SCALE GENOMIC DNA]</scope>
    <source>
        <strain evidence="4 5">CCFEE 5311</strain>
    </source>
</reference>
<evidence type="ECO:0000259" key="3">
    <source>
        <dbReference type="SMART" id="SM00787"/>
    </source>
</evidence>
<organism evidence="4 5">
    <name type="scientific">Friedmanniomyces endolithicus</name>
    <dbReference type="NCBI Taxonomy" id="329885"/>
    <lineage>
        <taxon>Eukaryota</taxon>
        <taxon>Fungi</taxon>
        <taxon>Dikarya</taxon>
        <taxon>Ascomycota</taxon>
        <taxon>Pezizomycotina</taxon>
        <taxon>Dothideomycetes</taxon>
        <taxon>Dothideomycetidae</taxon>
        <taxon>Mycosphaerellales</taxon>
        <taxon>Teratosphaeriaceae</taxon>
        <taxon>Friedmanniomyces</taxon>
    </lineage>
</organism>
<dbReference type="InterPro" id="IPR033338">
    <property type="entry name" value="Spc105/Spc7"/>
</dbReference>
<dbReference type="GO" id="GO:1990758">
    <property type="term" value="P:mitotic sister chromatid biorientation"/>
    <property type="evidence" value="ECO:0007669"/>
    <property type="project" value="TreeGrafter"/>
</dbReference>
<dbReference type="OrthoDB" id="5592879at2759"/>
<feature type="region of interest" description="Disordered" evidence="2">
    <location>
        <begin position="1"/>
        <end position="257"/>
    </location>
</feature>
<feature type="compositionally biased region" description="Low complexity" evidence="2">
    <location>
        <begin position="202"/>
        <end position="213"/>
    </location>
</feature>
<name>A0A4U0V750_9PEZI</name>
<dbReference type="Pfam" id="PF18210">
    <property type="entry name" value="Knl1_RWD_C"/>
    <property type="match status" value="1"/>
</dbReference>
<dbReference type="InterPro" id="IPR040850">
    <property type="entry name" value="Knl1_RWD_C"/>
</dbReference>
<gene>
    <name evidence="4" type="ORF">B0A54_05495</name>
</gene>
<keyword evidence="1" id="KW-0175">Coiled coil</keyword>
<dbReference type="SMART" id="SM01315">
    <property type="entry name" value="Spc7_N"/>
    <property type="match status" value="1"/>
</dbReference>